<dbReference type="Proteomes" id="UP001059596">
    <property type="component" value="Unassembled WGS sequence"/>
</dbReference>
<dbReference type="AlphaFoldDB" id="A0A9P9YQH7"/>
<sequence>MDCCGNEVRSESIYNMLQALVDSKVVNVQLLSIAVGIFFVTNVIHGSLSCDKIAYSNTSSVLQCFGGGFVTKKS</sequence>
<keyword evidence="1" id="KW-0472">Membrane</keyword>
<keyword evidence="1" id="KW-0812">Transmembrane</keyword>
<protein>
    <recommendedName>
        <fullName evidence="4">Transmembrane protein</fullName>
    </recommendedName>
</protein>
<gene>
    <name evidence="2" type="ORF">M5D96_005545</name>
</gene>
<dbReference type="EMBL" id="JAMKOV010000003">
    <property type="protein sequence ID" value="KAI8041289.1"/>
    <property type="molecule type" value="Genomic_DNA"/>
</dbReference>
<name>A0A9P9YQH7_9MUSC</name>
<keyword evidence="3" id="KW-1185">Reference proteome</keyword>
<proteinExistence type="predicted"/>
<comment type="caution">
    <text evidence="2">The sequence shown here is derived from an EMBL/GenBank/DDBJ whole genome shotgun (WGS) entry which is preliminary data.</text>
</comment>
<accession>A0A9P9YQH7</accession>
<reference evidence="2" key="1">
    <citation type="journal article" date="2023" name="Genome Biol. Evol.">
        <title>Long-read-based Genome Assembly of Drosophila gunungcola Reveals Fewer Chemosensory Genes in Flower-breeding Species.</title>
        <authorList>
            <person name="Negi A."/>
            <person name="Liao B.Y."/>
            <person name="Yeh S.D."/>
        </authorList>
    </citation>
    <scope>NUCLEOTIDE SEQUENCE</scope>
    <source>
        <strain evidence="2">Sukarami</strain>
    </source>
</reference>
<organism evidence="2 3">
    <name type="scientific">Drosophila gunungcola</name>
    <name type="common">fruit fly</name>
    <dbReference type="NCBI Taxonomy" id="103775"/>
    <lineage>
        <taxon>Eukaryota</taxon>
        <taxon>Metazoa</taxon>
        <taxon>Ecdysozoa</taxon>
        <taxon>Arthropoda</taxon>
        <taxon>Hexapoda</taxon>
        <taxon>Insecta</taxon>
        <taxon>Pterygota</taxon>
        <taxon>Neoptera</taxon>
        <taxon>Endopterygota</taxon>
        <taxon>Diptera</taxon>
        <taxon>Brachycera</taxon>
        <taxon>Muscomorpha</taxon>
        <taxon>Ephydroidea</taxon>
        <taxon>Drosophilidae</taxon>
        <taxon>Drosophila</taxon>
        <taxon>Sophophora</taxon>
    </lineage>
</organism>
<feature type="transmembrane region" description="Helical" evidence="1">
    <location>
        <begin position="25"/>
        <end position="44"/>
    </location>
</feature>
<evidence type="ECO:0000256" key="1">
    <source>
        <dbReference type="SAM" id="Phobius"/>
    </source>
</evidence>
<evidence type="ECO:0000313" key="3">
    <source>
        <dbReference type="Proteomes" id="UP001059596"/>
    </source>
</evidence>
<keyword evidence="1" id="KW-1133">Transmembrane helix</keyword>
<evidence type="ECO:0008006" key="4">
    <source>
        <dbReference type="Google" id="ProtNLM"/>
    </source>
</evidence>
<evidence type="ECO:0000313" key="2">
    <source>
        <dbReference type="EMBL" id="KAI8041289.1"/>
    </source>
</evidence>